<evidence type="ECO:0000256" key="1">
    <source>
        <dbReference type="ARBA" id="ARBA00004496"/>
    </source>
</evidence>
<evidence type="ECO:0000256" key="5">
    <source>
        <dbReference type="ARBA" id="ARBA00012911"/>
    </source>
</evidence>
<evidence type="ECO:0000313" key="15">
    <source>
        <dbReference type="Proteomes" id="UP000515159"/>
    </source>
</evidence>
<evidence type="ECO:0000256" key="3">
    <source>
        <dbReference type="ARBA" id="ARBA00006324"/>
    </source>
</evidence>
<feature type="active site" description="Schiff-base intermediate with substrate" evidence="13">
    <location>
        <position position="185"/>
    </location>
</feature>
<evidence type="ECO:0000256" key="6">
    <source>
        <dbReference type="ARBA" id="ARBA00022490"/>
    </source>
</evidence>
<dbReference type="PIRSF" id="PIRSF001365">
    <property type="entry name" value="DHDPS"/>
    <property type="match status" value="1"/>
</dbReference>
<keyword evidence="8" id="KW-0704">Schiff base</keyword>
<keyword evidence="15" id="KW-1185">Reference proteome</keyword>
<evidence type="ECO:0000256" key="4">
    <source>
        <dbReference type="ARBA" id="ARBA00011881"/>
    </source>
</evidence>
<evidence type="ECO:0000256" key="8">
    <source>
        <dbReference type="ARBA" id="ARBA00023270"/>
    </source>
</evidence>
<protein>
    <recommendedName>
        <fullName evidence="5">N-acetylneuraminate lyase</fullName>
        <ecNumber evidence="5">4.1.3.3</ecNumber>
    </recommendedName>
</protein>
<dbReference type="InterPro" id="IPR002220">
    <property type="entry name" value="DapA-like"/>
</dbReference>
<sequence length="318" mass="34843">MEWSTRSNAAESSMESSKIRGLVAATVTPMKENGEINLSVIGKYVDYLLNVQGVRIVFVNGTTAEGLSLTTEERKQLAEEWVKQAVGKLDQVIVHVGSLCLKEAQELAAHAAEIKAGAISVVAPSFLKPPNKDALISFLREVAAAAPSVPFYYYHIPKLTGITTIRMEDLLVGIKSKIPTFQGVKFSDTDLLDFGQCVHKYESEKFTFLYGVDEQLLGALAMGAHGAIGSTYNYIGKTTNDMLAAFKSKDFEKARKIQCLMQEFFSYVISHGFMVGETKAIMSVASNIPMGPPRLPLQETSNEYLTQIIVLMKSLGLL</sequence>
<dbReference type="RefSeq" id="XP_033771976.1">
    <property type="nucleotide sequence ID" value="XM_033916085.1"/>
</dbReference>
<dbReference type="PANTHER" id="PTHR12128">
    <property type="entry name" value="DIHYDRODIPICOLINATE SYNTHASE"/>
    <property type="match status" value="1"/>
</dbReference>
<organism evidence="15 16">
    <name type="scientific">Geotrypetes seraphini</name>
    <name type="common">Gaboon caecilian</name>
    <name type="synonym">Caecilia seraphini</name>
    <dbReference type="NCBI Taxonomy" id="260995"/>
    <lineage>
        <taxon>Eukaryota</taxon>
        <taxon>Metazoa</taxon>
        <taxon>Chordata</taxon>
        <taxon>Craniata</taxon>
        <taxon>Vertebrata</taxon>
        <taxon>Euteleostomi</taxon>
        <taxon>Amphibia</taxon>
        <taxon>Gymnophiona</taxon>
        <taxon>Geotrypetes</taxon>
    </lineage>
</organism>
<comment type="function">
    <text evidence="11">Catalyzes the cleavage of N-acetylneuraminic acid (sialic acid) to form pyruvate and N-acetylmannosamine via a Schiff base intermediate. It prevents sialic acids from being recycled and returning to the cell surface. Involved in the N-glycolylneuraminic acid (Neu5Gc) degradation pathway.</text>
</comment>
<dbReference type="PANTHER" id="PTHR12128:SF21">
    <property type="entry name" value="N-ACETYLNEURAMINATE LYASE"/>
    <property type="match status" value="1"/>
</dbReference>
<comment type="subunit">
    <text evidence="4">Homotetramer.</text>
</comment>
<feature type="binding site" evidence="14">
    <location>
        <position position="63"/>
    </location>
    <ligand>
        <name>pyruvate</name>
        <dbReference type="ChEBI" id="CHEBI:15361"/>
    </ligand>
</feature>
<comment type="similarity">
    <text evidence="3">Belongs to the DapA family. NanA subfamily.</text>
</comment>
<proteinExistence type="inferred from homology"/>
<dbReference type="AlphaFoldDB" id="A0A6P8P8X5"/>
<evidence type="ECO:0000256" key="13">
    <source>
        <dbReference type="PIRSR" id="PIRSR001365-1"/>
    </source>
</evidence>
<dbReference type="Gene3D" id="3.20.20.70">
    <property type="entry name" value="Aldolase class I"/>
    <property type="match status" value="1"/>
</dbReference>
<dbReference type="GO" id="GO:0005737">
    <property type="term" value="C:cytoplasm"/>
    <property type="evidence" value="ECO:0007669"/>
    <property type="project" value="UniProtKB-SubCell"/>
</dbReference>
<feature type="binding site" evidence="14">
    <location>
        <position position="228"/>
    </location>
    <ligand>
        <name>pyruvate</name>
        <dbReference type="ChEBI" id="CHEBI:15361"/>
    </ligand>
</feature>
<dbReference type="InterPro" id="IPR013785">
    <property type="entry name" value="Aldolase_TIM"/>
</dbReference>
<name>A0A6P8P8X5_GEOSA</name>
<evidence type="ECO:0000256" key="11">
    <source>
        <dbReference type="ARBA" id="ARBA00055344"/>
    </source>
</evidence>
<dbReference type="SUPFAM" id="SSF51569">
    <property type="entry name" value="Aldolase"/>
    <property type="match status" value="1"/>
</dbReference>
<dbReference type="SMART" id="SM01130">
    <property type="entry name" value="DHDPS"/>
    <property type="match status" value="1"/>
</dbReference>
<evidence type="ECO:0000256" key="2">
    <source>
        <dbReference type="ARBA" id="ARBA00004878"/>
    </source>
</evidence>
<gene>
    <name evidence="16" type="primary">NPL</name>
</gene>
<dbReference type="FunFam" id="3.20.20.70:FF:000133">
    <property type="entry name" value="N-acetylneuraminate pyruvate lyase"/>
    <property type="match status" value="1"/>
</dbReference>
<dbReference type="Pfam" id="PF00701">
    <property type="entry name" value="DHDPS"/>
    <property type="match status" value="1"/>
</dbReference>
<keyword evidence="7 12" id="KW-0456">Lyase</keyword>
<comment type="subcellular location">
    <subcellularLocation>
        <location evidence="1">Cytoplasm</location>
    </subcellularLocation>
</comment>
<accession>A0A6P8P8X5</accession>
<dbReference type="CTD" id="80896"/>
<evidence type="ECO:0000256" key="9">
    <source>
        <dbReference type="ARBA" id="ARBA00023277"/>
    </source>
</evidence>
<evidence type="ECO:0000256" key="12">
    <source>
        <dbReference type="PIRNR" id="PIRNR001365"/>
    </source>
</evidence>
<reference evidence="16" key="1">
    <citation type="submission" date="2025-08" db="UniProtKB">
        <authorList>
            <consortium name="RefSeq"/>
        </authorList>
    </citation>
    <scope>IDENTIFICATION</scope>
</reference>
<keyword evidence="6" id="KW-0963">Cytoplasm</keyword>
<evidence type="ECO:0000313" key="16">
    <source>
        <dbReference type="RefSeq" id="XP_033771976.1"/>
    </source>
</evidence>
<dbReference type="Proteomes" id="UP000515159">
    <property type="component" value="Chromosome 12"/>
</dbReference>
<dbReference type="FunCoup" id="A0A6P8P8X5">
    <property type="interactions" value="593"/>
</dbReference>
<dbReference type="InParanoid" id="A0A6P8P8X5"/>
<keyword evidence="9" id="KW-0119">Carbohydrate metabolism</keyword>
<dbReference type="EC" id="4.1.3.3" evidence="5"/>
<dbReference type="OrthoDB" id="191315at2759"/>
<dbReference type="GO" id="GO:0008747">
    <property type="term" value="F:N-acetylneuraminate lyase activity"/>
    <property type="evidence" value="ECO:0007669"/>
    <property type="project" value="UniProtKB-EC"/>
</dbReference>
<feature type="active site" description="Proton donor/acceptor" evidence="13">
    <location>
        <position position="154"/>
    </location>
</feature>
<evidence type="ECO:0000256" key="7">
    <source>
        <dbReference type="ARBA" id="ARBA00023239"/>
    </source>
</evidence>
<dbReference type="GeneID" id="117346471"/>
<evidence type="ECO:0000256" key="10">
    <source>
        <dbReference type="ARBA" id="ARBA00044906"/>
    </source>
</evidence>
<comment type="catalytic activity">
    <reaction evidence="10">
        <text>aceneuramate = aldehydo-N-acetyl-D-mannosamine + pyruvate</text>
        <dbReference type="Rhea" id="RHEA:23296"/>
        <dbReference type="ChEBI" id="CHEBI:15361"/>
        <dbReference type="ChEBI" id="CHEBI:17122"/>
        <dbReference type="ChEBI" id="CHEBI:173083"/>
        <dbReference type="EC" id="4.1.3.3"/>
    </reaction>
</comment>
<dbReference type="KEGG" id="gsh:117346471"/>
<comment type="pathway">
    <text evidence="2">Amino-sugar metabolism; N-acetylneuraminate degradation.</text>
</comment>
<evidence type="ECO:0000256" key="14">
    <source>
        <dbReference type="PIRSR" id="PIRSR001365-2"/>
    </source>
</evidence>
<dbReference type="PRINTS" id="PR00146">
    <property type="entry name" value="DHPICSNTHASE"/>
</dbReference>